<organism evidence="2 3">
    <name type="scientific">Aspergillus tubingensis</name>
    <dbReference type="NCBI Taxonomy" id="5068"/>
    <lineage>
        <taxon>Eukaryota</taxon>
        <taxon>Fungi</taxon>
        <taxon>Dikarya</taxon>
        <taxon>Ascomycota</taxon>
        <taxon>Pezizomycotina</taxon>
        <taxon>Eurotiomycetes</taxon>
        <taxon>Eurotiomycetidae</taxon>
        <taxon>Eurotiales</taxon>
        <taxon>Aspergillaceae</taxon>
        <taxon>Aspergillus</taxon>
        <taxon>Aspergillus subgen. Circumdati</taxon>
    </lineage>
</organism>
<reference evidence="2" key="1">
    <citation type="submission" date="2022-07" db="EMBL/GenBank/DDBJ databases">
        <title>Taxonomy of Aspergillus series Nigri: significant species reduction supported by multi-species coalescent approaches.</title>
        <authorList>
            <person name="Bian C."/>
            <person name="Kusuya Y."/>
            <person name="Sklenar F."/>
            <person name="D'hooge E."/>
            <person name="Yaguchi T."/>
            <person name="Takahashi H."/>
            <person name="Hubka V."/>
        </authorList>
    </citation>
    <scope>NUCLEOTIDE SEQUENCE</scope>
    <source>
        <strain evidence="2">IFM 56815</strain>
    </source>
</reference>
<protein>
    <submittedName>
        <fullName evidence="2">Uncharacterized protein</fullName>
    </submittedName>
</protein>
<proteinExistence type="predicted"/>
<sequence>MRLCEFGWEDEQQQQAWVQVEMKVNKAKEAEVPPKRRAAGGPRSGRFSEQARL</sequence>
<comment type="caution">
    <text evidence="2">The sequence shown here is derived from an EMBL/GenBank/DDBJ whole genome shotgun (WGS) entry which is preliminary data.</text>
</comment>
<name>A0A9W6EKX0_ASPTU</name>
<gene>
    <name evidence="2" type="ORF">AtubIFM56815_009006</name>
</gene>
<evidence type="ECO:0000313" key="3">
    <source>
        <dbReference type="Proteomes" id="UP001144157"/>
    </source>
</evidence>
<feature type="region of interest" description="Disordered" evidence="1">
    <location>
        <begin position="27"/>
        <end position="53"/>
    </location>
</feature>
<evidence type="ECO:0000256" key="1">
    <source>
        <dbReference type="SAM" id="MobiDB-lite"/>
    </source>
</evidence>
<evidence type="ECO:0000313" key="2">
    <source>
        <dbReference type="EMBL" id="GLA84791.1"/>
    </source>
</evidence>
<dbReference type="AlphaFoldDB" id="A0A9W6EKX0"/>
<dbReference type="EMBL" id="BRPE01000006">
    <property type="protein sequence ID" value="GLA84791.1"/>
    <property type="molecule type" value="Genomic_DNA"/>
</dbReference>
<dbReference type="Proteomes" id="UP001144157">
    <property type="component" value="Unassembled WGS sequence"/>
</dbReference>
<accession>A0A9W6EKX0</accession>